<dbReference type="Proteomes" id="UP000028607">
    <property type="component" value="Unassembled WGS sequence"/>
</dbReference>
<dbReference type="STRING" id="1317124.DW2_05375"/>
<dbReference type="Gene3D" id="3.20.20.100">
    <property type="entry name" value="NADP-dependent oxidoreductase domain"/>
    <property type="match status" value="1"/>
</dbReference>
<evidence type="ECO:0000313" key="4">
    <source>
        <dbReference type="Proteomes" id="UP000028607"/>
    </source>
</evidence>
<protein>
    <submittedName>
        <fullName evidence="3">Aldo/keto reductase</fullName>
    </submittedName>
</protein>
<proteinExistence type="predicted"/>
<evidence type="ECO:0000313" key="3">
    <source>
        <dbReference type="EMBL" id="KFE36034.1"/>
    </source>
</evidence>
<dbReference type="SUPFAM" id="SSF51430">
    <property type="entry name" value="NAD(P)-linked oxidoreductase"/>
    <property type="match status" value="1"/>
</dbReference>
<comment type="caution">
    <text evidence="3">The sequence shown here is derived from an EMBL/GenBank/DDBJ whole genome shotgun (WGS) entry which is preliminary data.</text>
</comment>
<dbReference type="InterPro" id="IPR050523">
    <property type="entry name" value="AKR_Detox_Biosynth"/>
</dbReference>
<name>A0A085TZ87_9RHOB</name>
<dbReference type="PANTHER" id="PTHR43364:SF18">
    <property type="entry name" value="OXIDOREDUCTASE"/>
    <property type="match status" value="1"/>
</dbReference>
<dbReference type="InterPro" id="IPR023210">
    <property type="entry name" value="NADP_OxRdtase_dom"/>
</dbReference>
<evidence type="ECO:0000256" key="1">
    <source>
        <dbReference type="ARBA" id="ARBA00023002"/>
    </source>
</evidence>
<organism evidence="3 4">
    <name type="scientific">Thioclava atlantica</name>
    <dbReference type="NCBI Taxonomy" id="1317124"/>
    <lineage>
        <taxon>Bacteria</taxon>
        <taxon>Pseudomonadati</taxon>
        <taxon>Pseudomonadota</taxon>
        <taxon>Alphaproteobacteria</taxon>
        <taxon>Rhodobacterales</taxon>
        <taxon>Paracoccaceae</taxon>
        <taxon>Thioclava</taxon>
    </lineage>
</organism>
<dbReference type="FunFam" id="3.20.20.100:FF:000004">
    <property type="entry name" value="Oxidoreductase, aldo/keto reductase"/>
    <property type="match status" value="1"/>
</dbReference>
<gene>
    <name evidence="3" type="ORF">DW2_05375</name>
</gene>
<dbReference type="RefSeq" id="WP_038144286.1">
    <property type="nucleotide sequence ID" value="NZ_AQRC01000003.1"/>
</dbReference>
<reference evidence="4" key="1">
    <citation type="submission" date="2013-04" db="EMBL/GenBank/DDBJ databases">
        <title>Thioclava sp. 13D2W-2 Genome Sequencing.</title>
        <authorList>
            <person name="Lai Q."/>
            <person name="Li G."/>
            <person name="Shao Z."/>
        </authorList>
    </citation>
    <scope>NUCLEOTIDE SEQUENCE [LARGE SCALE GENOMIC DNA]</scope>
    <source>
        <strain evidence="4">13D2W-2</strain>
    </source>
</reference>
<dbReference type="OrthoDB" id="9803483at2"/>
<dbReference type="GO" id="GO:0005829">
    <property type="term" value="C:cytosol"/>
    <property type="evidence" value="ECO:0007669"/>
    <property type="project" value="UniProtKB-ARBA"/>
</dbReference>
<keyword evidence="4" id="KW-1185">Reference proteome</keyword>
<dbReference type="GO" id="GO:0016491">
    <property type="term" value="F:oxidoreductase activity"/>
    <property type="evidence" value="ECO:0007669"/>
    <property type="project" value="UniProtKB-KW"/>
</dbReference>
<dbReference type="EMBL" id="AQRC01000003">
    <property type="protein sequence ID" value="KFE36034.1"/>
    <property type="molecule type" value="Genomic_DNA"/>
</dbReference>
<keyword evidence="1" id="KW-0560">Oxidoreductase</keyword>
<accession>A0A085TZ87</accession>
<dbReference type="InterPro" id="IPR036812">
    <property type="entry name" value="NAD(P)_OxRdtase_dom_sf"/>
</dbReference>
<feature type="domain" description="NADP-dependent oxidoreductase" evidence="2">
    <location>
        <begin position="16"/>
        <end position="318"/>
    </location>
</feature>
<dbReference type="PATRIC" id="fig|1317124.6.peg.1098"/>
<evidence type="ECO:0000259" key="2">
    <source>
        <dbReference type="Pfam" id="PF00248"/>
    </source>
</evidence>
<reference evidence="3 4" key="2">
    <citation type="journal article" date="2015" name="Antonie Van Leeuwenhoek">
        <title>Thioclava indica sp. nov., isolated from surface seawater of the Indian Ocean.</title>
        <authorList>
            <person name="Liu Y."/>
            <person name="Lai Q."/>
            <person name="Du J."/>
            <person name="Xu H."/>
            <person name="Jiang L."/>
            <person name="Shao Z."/>
        </authorList>
    </citation>
    <scope>NUCLEOTIDE SEQUENCE [LARGE SCALE GENOMIC DNA]</scope>
    <source>
        <strain evidence="3 4">13D2W-2</strain>
    </source>
</reference>
<dbReference type="AlphaFoldDB" id="A0A085TZ87"/>
<sequence>MEYRTLGRSGLKVSVLTMGTFTFGGAGAFKAVGSQGVADARRLVDTCIDAGINLYDTANMYSTGLSEEILGEVLDGRRDQVLISSKARMRIGDGPNDEGFSRYHLIRECERSLKRLRTDRIDIYHMHEWDGVTPMEEMVSALDTLVSQGKVRYIACSNFSGWHIMKALGVSDRDRRERFVAQQIHYTLEAREAEYELLPISVDQGLGVLVWSPLAAGLLSGKHRRGQGAPEGSRQFAGWTEPPIRDEEKLWDIVDVLVEIGEAHGVAAAQVALAWLLTRPAVTSLVIGGRNEQQFRDNFRAVDLKLSDDELKRLNEVSKVPMIYPYWHQQNFASNRFCAGDWALHRDYMES</sequence>
<dbReference type="PANTHER" id="PTHR43364">
    <property type="entry name" value="NADH-SPECIFIC METHYLGLYOXAL REDUCTASE-RELATED"/>
    <property type="match status" value="1"/>
</dbReference>
<dbReference type="CDD" id="cd19091">
    <property type="entry name" value="AKR_PsAKR"/>
    <property type="match status" value="1"/>
</dbReference>
<dbReference type="Pfam" id="PF00248">
    <property type="entry name" value="Aldo_ket_red"/>
    <property type="match status" value="1"/>
</dbReference>
<dbReference type="eggNOG" id="COG0667">
    <property type="taxonomic scope" value="Bacteria"/>
</dbReference>